<organism evidence="8 9">
    <name type="scientific">Arthrobacter terrae</name>
    <dbReference type="NCBI Taxonomy" id="2935737"/>
    <lineage>
        <taxon>Bacteria</taxon>
        <taxon>Bacillati</taxon>
        <taxon>Actinomycetota</taxon>
        <taxon>Actinomycetes</taxon>
        <taxon>Micrococcales</taxon>
        <taxon>Micrococcaceae</taxon>
        <taxon>Arthrobacter</taxon>
    </lineage>
</organism>
<keyword evidence="3 6" id="KW-0812">Transmembrane</keyword>
<protein>
    <submittedName>
        <fullName evidence="8">MFS transporter</fullName>
    </submittedName>
</protein>
<keyword evidence="9" id="KW-1185">Reference proteome</keyword>
<feature type="transmembrane region" description="Helical" evidence="6">
    <location>
        <begin position="20"/>
        <end position="39"/>
    </location>
</feature>
<evidence type="ECO:0000256" key="6">
    <source>
        <dbReference type="SAM" id="Phobius"/>
    </source>
</evidence>
<feature type="transmembrane region" description="Helical" evidence="6">
    <location>
        <begin position="232"/>
        <end position="255"/>
    </location>
</feature>
<dbReference type="RefSeq" id="WP_196398334.1">
    <property type="nucleotide sequence ID" value="NZ_JADNYM010000029.1"/>
</dbReference>
<feature type="domain" description="Major facilitator superfamily (MFS) profile" evidence="7">
    <location>
        <begin position="17"/>
        <end position="472"/>
    </location>
</feature>
<evidence type="ECO:0000256" key="3">
    <source>
        <dbReference type="ARBA" id="ARBA00022692"/>
    </source>
</evidence>
<reference evidence="8 9" key="1">
    <citation type="submission" date="2020-11" db="EMBL/GenBank/DDBJ databases">
        <title>Arthrobacter antarcticus sp. nov., isolated from Antarctic Soil.</title>
        <authorList>
            <person name="Li J."/>
        </authorList>
    </citation>
    <scope>NUCLEOTIDE SEQUENCE [LARGE SCALE GENOMIC DNA]</scope>
    <source>
        <strain evidence="8 9">Z1-20</strain>
    </source>
</reference>
<dbReference type="SUPFAM" id="SSF103473">
    <property type="entry name" value="MFS general substrate transporter"/>
    <property type="match status" value="1"/>
</dbReference>
<feature type="transmembrane region" description="Helical" evidence="6">
    <location>
        <begin position="408"/>
        <end position="429"/>
    </location>
</feature>
<evidence type="ECO:0000259" key="7">
    <source>
        <dbReference type="PROSITE" id="PS50850"/>
    </source>
</evidence>
<dbReference type="InterPro" id="IPR036259">
    <property type="entry name" value="MFS_trans_sf"/>
</dbReference>
<keyword evidence="2" id="KW-0813">Transport</keyword>
<evidence type="ECO:0000256" key="5">
    <source>
        <dbReference type="ARBA" id="ARBA00023136"/>
    </source>
</evidence>
<evidence type="ECO:0000313" key="8">
    <source>
        <dbReference type="EMBL" id="MBG0741401.1"/>
    </source>
</evidence>
<evidence type="ECO:0000313" key="9">
    <source>
        <dbReference type="Proteomes" id="UP000655366"/>
    </source>
</evidence>
<dbReference type="PROSITE" id="PS50850">
    <property type="entry name" value="MFS"/>
    <property type="match status" value="1"/>
</dbReference>
<feature type="transmembrane region" description="Helical" evidence="6">
    <location>
        <begin position="316"/>
        <end position="335"/>
    </location>
</feature>
<dbReference type="InterPro" id="IPR011701">
    <property type="entry name" value="MFS"/>
</dbReference>
<dbReference type="GO" id="GO:0005886">
    <property type="term" value="C:plasma membrane"/>
    <property type="evidence" value="ECO:0007669"/>
    <property type="project" value="UniProtKB-SubCell"/>
</dbReference>
<evidence type="ECO:0000256" key="1">
    <source>
        <dbReference type="ARBA" id="ARBA00004651"/>
    </source>
</evidence>
<feature type="transmembrane region" description="Helical" evidence="6">
    <location>
        <begin position="206"/>
        <end position="226"/>
    </location>
</feature>
<keyword evidence="5 6" id="KW-0472">Membrane</keyword>
<feature type="transmembrane region" description="Helical" evidence="6">
    <location>
        <begin position="90"/>
        <end position="110"/>
    </location>
</feature>
<dbReference type="PANTHER" id="PTHR42718:SF9">
    <property type="entry name" value="MAJOR FACILITATOR SUPERFAMILY MULTIDRUG TRANSPORTER MFSC"/>
    <property type="match status" value="1"/>
</dbReference>
<dbReference type="EMBL" id="JADNYM010000029">
    <property type="protein sequence ID" value="MBG0741401.1"/>
    <property type="molecule type" value="Genomic_DNA"/>
</dbReference>
<sequence>MTTQDDTQLPMSAGRITFRLTLTSLIITELFSGVLQVYFAPIYPTLAKQFDVNVATLSWALTGYALATAVFTPLFAKLGDVYGHSKVLKIEVAIVAIGCILIAVAPVFWMLVVGRILQGAFAAYLPLMFGLIHARHTRGETTRAVSYLSGVLIFGILVGLLATSLILGLQNGTRWVLWLPAFGTTAGFLLLFIVRAPKVTRAPDSRVDWMGAILLAVGFAGLIFGITKGTGWGWGSFPTIATIVAGLVILTIWVFTALHTKQPMVDVRYVFRRLLVPVYIIGFIIYFGAVGAQVVTSTFMGLPTDQGGLGLSGSEIGFLLLPGYAVMFIVIMFTARLGRAIGFRWTMFLGCAAFLIGYGGLVFTHGTLAGFLIFLWIASGGFGFIEAATRTVVVNALRDNEIAIGEGVYELSITVGGAIGSAVLAAIMASNVASTTQLTTVGGYVIIWSLLGVLGVVATAVSIGYAIVDKTRHTAAATTGNSID</sequence>
<feature type="transmembrane region" description="Helical" evidence="6">
    <location>
        <begin position="116"/>
        <end position="134"/>
    </location>
</feature>
<gene>
    <name evidence="8" type="ORF">IV500_18725</name>
</gene>
<comment type="caution">
    <text evidence="8">The sequence shown here is derived from an EMBL/GenBank/DDBJ whole genome shotgun (WGS) entry which is preliminary data.</text>
</comment>
<feature type="transmembrane region" description="Helical" evidence="6">
    <location>
        <begin position="276"/>
        <end position="296"/>
    </location>
</feature>
<keyword evidence="4 6" id="KW-1133">Transmembrane helix</keyword>
<feature type="transmembrane region" description="Helical" evidence="6">
    <location>
        <begin position="441"/>
        <end position="468"/>
    </location>
</feature>
<dbReference type="Pfam" id="PF07690">
    <property type="entry name" value="MFS_1"/>
    <property type="match status" value="1"/>
</dbReference>
<evidence type="ECO:0000256" key="4">
    <source>
        <dbReference type="ARBA" id="ARBA00022989"/>
    </source>
</evidence>
<dbReference type="Proteomes" id="UP000655366">
    <property type="component" value="Unassembled WGS sequence"/>
</dbReference>
<dbReference type="Gene3D" id="1.20.1250.20">
    <property type="entry name" value="MFS general substrate transporter like domains"/>
    <property type="match status" value="1"/>
</dbReference>
<feature type="transmembrane region" description="Helical" evidence="6">
    <location>
        <begin position="59"/>
        <end position="78"/>
    </location>
</feature>
<proteinExistence type="predicted"/>
<feature type="transmembrane region" description="Helical" evidence="6">
    <location>
        <begin position="367"/>
        <end position="387"/>
    </location>
</feature>
<dbReference type="PANTHER" id="PTHR42718">
    <property type="entry name" value="MAJOR FACILITATOR SUPERFAMILY MULTIDRUG TRANSPORTER MFSC"/>
    <property type="match status" value="1"/>
</dbReference>
<evidence type="ECO:0000256" key="2">
    <source>
        <dbReference type="ARBA" id="ARBA00022448"/>
    </source>
</evidence>
<dbReference type="AlphaFoldDB" id="A0A931G5Z6"/>
<dbReference type="InterPro" id="IPR020846">
    <property type="entry name" value="MFS_dom"/>
</dbReference>
<dbReference type="GO" id="GO:0022857">
    <property type="term" value="F:transmembrane transporter activity"/>
    <property type="evidence" value="ECO:0007669"/>
    <property type="project" value="InterPro"/>
</dbReference>
<dbReference type="Gene3D" id="1.20.1720.10">
    <property type="entry name" value="Multidrug resistance protein D"/>
    <property type="match status" value="1"/>
</dbReference>
<comment type="subcellular location">
    <subcellularLocation>
        <location evidence="1">Cell membrane</location>
        <topology evidence="1">Multi-pass membrane protein</topology>
    </subcellularLocation>
</comment>
<feature type="transmembrane region" description="Helical" evidence="6">
    <location>
        <begin position="146"/>
        <end position="169"/>
    </location>
</feature>
<feature type="transmembrane region" description="Helical" evidence="6">
    <location>
        <begin position="342"/>
        <end position="361"/>
    </location>
</feature>
<name>A0A931G5Z6_9MICC</name>
<feature type="transmembrane region" description="Helical" evidence="6">
    <location>
        <begin position="175"/>
        <end position="194"/>
    </location>
</feature>
<accession>A0A931G5Z6</accession>